<dbReference type="SUPFAM" id="SSF46934">
    <property type="entry name" value="UBA-like"/>
    <property type="match status" value="1"/>
</dbReference>
<protein>
    <recommendedName>
        <fullName evidence="2">UBA domain-containing protein</fullName>
    </recommendedName>
</protein>
<evidence type="ECO:0000313" key="4">
    <source>
        <dbReference type="Proteomes" id="UP000604046"/>
    </source>
</evidence>
<dbReference type="EMBL" id="CAJNDS010002279">
    <property type="protein sequence ID" value="CAE7408068.1"/>
    <property type="molecule type" value="Genomic_DNA"/>
</dbReference>
<evidence type="ECO:0000313" key="3">
    <source>
        <dbReference type="EMBL" id="CAE7408068.1"/>
    </source>
</evidence>
<gene>
    <name evidence="3" type="ORF">SNAT2548_LOCUS22196</name>
</gene>
<dbReference type="Gene3D" id="1.10.8.10">
    <property type="entry name" value="DNA helicase RuvA subunit, C-terminal domain"/>
    <property type="match status" value="1"/>
</dbReference>
<sequence>MDGDHLQAMNMEWKVLKERFFAGEPVDPVFEGIVKDFISFDLTLQDIFKKVETFMKGIDSLAEGLVVLAESVTTGLSSVDDSLIKADCCKMKEATNAITRADAPHSALAKLRRDMDFNIMNPLRCHVVNNRNLKTYLDKRRRRLLEYNVAKREMEDCVKKSLHQTDRRYLAAQSQLESTKLAFHEVDRHIFEWLYIMEEYKGDILDSSLQTLKYLQYEFFATSAHSISGVLPARMEFRPMVEMTPEHLEAQVEMAIQEAEENPDEDVVTDFSARLIDKLAKDNKKKPGEGLDSCADEGPSVPVDPLSLSSLLSQGFEEGPARQALRKFQNNTQAALDFLIGGGEHAEEEPEEQVRMPTTVRRVQRLKERRRAQQAKRQKDEEERKAKEEGHRTEKKEDSKPSTPKREAPKSEPQAVDLLDFGNEVGKARGSGGASDLLDLDLTASASTAAKGGGGGGGNDLLDLSGLDEPPPPTDFSKQIETVPLPEQITLDLSKCEKGPLGPPSQSSGYL</sequence>
<feature type="compositionally biased region" description="Basic residues" evidence="1">
    <location>
        <begin position="362"/>
        <end position="376"/>
    </location>
</feature>
<reference evidence="3" key="1">
    <citation type="submission" date="2021-02" db="EMBL/GenBank/DDBJ databases">
        <authorList>
            <person name="Dougan E. K."/>
            <person name="Rhodes N."/>
            <person name="Thang M."/>
            <person name="Chan C."/>
        </authorList>
    </citation>
    <scope>NUCLEOTIDE SEQUENCE</scope>
</reference>
<dbReference type="OrthoDB" id="444930at2759"/>
<proteinExistence type="predicted"/>
<dbReference type="Proteomes" id="UP000604046">
    <property type="component" value="Unassembled WGS sequence"/>
</dbReference>
<dbReference type="InterPro" id="IPR009060">
    <property type="entry name" value="UBA-like_sf"/>
</dbReference>
<evidence type="ECO:0000259" key="2">
    <source>
        <dbReference type="PROSITE" id="PS50030"/>
    </source>
</evidence>
<dbReference type="AlphaFoldDB" id="A0A812QWJ0"/>
<dbReference type="InterPro" id="IPR015940">
    <property type="entry name" value="UBA"/>
</dbReference>
<accession>A0A812QWJ0</accession>
<evidence type="ECO:0000256" key="1">
    <source>
        <dbReference type="SAM" id="MobiDB-lite"/>
    </source>
</evidence>
<feature type="region of interest" description="Disordered" evidence="1">
    <location>
        <begin position="345"/>
        <end position="511"/>
    </location>
</feature>
<feature type="region of interest" description="Disordered" evidence="1">
    <location>
        <begin position="284"/>
        <end position="306"/>
    </location>
</feature>
<comment type="caution">
    <text evidence="3">The sequence shown here is derived from an EMBL/GenBank/DDBJ whole genome shotgun (WGS) entry which is preliminary data.</text>
</comment>
<name>A0A812QWJ0_9DINO</name>
<feature type="compositionally biased region" description="Low complexity" evidence="1">
    <location>
        <begin position="434"/>
        <end position="450"/>
    </location>
</feature>
<feature type="domain" description="UBA" evidence="2">
    <location>
        <begin position="302"/>
        <end position="342"/>
    </location>
</feature>
<keyword evidence="4" id="KW-1185">Reference proteome</keyword>
<dbReference type="InterPro" id="IPR027267">
    <property type="entry name" value="AH/BAR_dom_sf"/>
</dbReference>
<dbReference type="SMART" id="SM00165">
    <property type="entry name" value="UBA"/>
    <property type="match status" value="1"/>
</dbReference>
<feature type="compositionally biased region" description="Basic and acidic residues" evidence="1">
    <location>
        <begin position="377"/>
        <end position="410"/>
    </location>
</feature>
<dbReference type="Gene3D" id="1.20.1270.60">
    <property type="entry name" value="Arfaptin homology (AH) domain/BAR domain"/>
    <property type="match status" value="1"/>
</dbReference>
<dbReference type="SUPFAM" id="SSF103657">
    <property type="entry name" value="BAR/IMD domain-like"/>
    <property type="match status" value="1"/>
</dbReference>
<organism evidence="3 4">
    <name type="scientific">Symbiodinium natans</name>
    <dbReference type="NCBI Taxonomy" id="878477"/>
    <lineage>
        <taxon>Eukaryota</taxon>
        <taxon>Sar</taxon>
        <taxon>Alveolata</taxon>
        <taxon>Dinophyceae</taxon>
        <taxon>Suessiales</taxon>
        <taxon>Symbiodiniaceae</taxon>
        <taxon>Symbiodinium</taxon>
    </lineage>
</organism>
<dbReference type="PROSITE" id="PS50030">
    <property type="entry name" value="UBA"/>
    <property type="match status" value="1"/>
</dbReference>